<organism evidence="2">
    <name type="scientific">uncultured Blastococcus sp</name>
    <dbReference type="NCBI Taxonomy" id="217144"/>
    <lineage>
        <taxon>Bacteria</taxon>
        <taxon>Bacillati</taxon>
        <taxon>Actinomycetota</taxon>
        <taxon>Actinomycetes</taxon>
        <taxon>Geodermatophilales</taxon>
        <taxon>Geodermatophilaceae</taxon>
        <taxon>Blastococcus</taxon>
        <taxon>environmental samples</taxon>
    </lineage>
</organism>
<dbReference type="GO" id="GO:0003677">
    <property type="term" value="F:DNA binding"/>
    <property type="evidence" value="ECO:0007669"/>
    <property type="project" value="InterPro"/>
</dbReference>
<dbReference type="AlphaFoldDB" id="A0A6J4IJZ5"/>
<protein>
    <recommendedName>
        <fullName evidence="1">HTH cro/C1-type domain-containing protein</fullName>
    </recommendedName>
</protein>
<dbReference type="Gene3D" id="1.10.260.40">
    <property type="entry name" value="lambda repressor-like DNA-binding domains"/>
    <property type="match status" value="1"/>
</dbReference>
<sequence length="71" mass="7646">MSVPIGSRLGEVLRLSRAERGLGQEQLAVALGVRQQTVSRWEHGIAVPRPGRVVALAALLDLEPACLHRLA</sequence>
<feature type="domain" description="HTH cro/C1-type" evidence="1">
    <location>
        <begin position="13"/>
        <end position="67"/>
    </location>
</feature>
<dbReference type="InterPro" id="IPR001387">
    <property type="entry name" value="Cro/C1-type_HTH"/>
</dbReference>
<dbReference type="EMBL" id="CADCTN010000158">
    <property type="protein sequence ID" value="CAA9252310.1"/>
    <property type="molecule type" value="Genomic_DNA"/>
</dbReference>
<dbReference type="SMART" id="SM00530">
    <property type="entry name" value="HTH_XRE"/>
    <property type="match status" value="1"/>
</dbReference>
<dbReference type="Pfam" id="PF13560">
    <property type="entry name" value="HTH_31"/>
    <property type="match status" value="1"/>
</dbReference>
<dbReference type="PROSITE" id="PS50943">
    <property type="entry name" value="HTH_CROC1"/>
    <property type="match status" value="1"/>
</dbReference>
<gene>
    <name evidence="2" type="ORF">AVDCRST_MAG52-2153</name>
</gene>
<dbReference type="SUPFAM" id="SSF47413">
    <property type="entry name" value="lambda repressor-like DNA-binding domains"/>
    <property type="match status" value="1"/>
</dbReference>
<evidence type="ECO:0000259" key="1">
    <source>
        <dbReference type="PROSITE" id="PS50943"/>
    </source>
</evidence>
<name>A0A6J4IJZ5_9ACTN</name>
<dbReference type="CDD" id="cd00093">
    <property type="entry name" value="HTH_XRE"/>
    <property type="match status" value="1"/>
</dbReference>
<proteinExistence type="predicted"/>
<accession>A0A6J4IJZ5</accession>
<evidence type="ECO:0000313" key="2">
    <source>
        <dbReference type="EMBL" id="CAA9252310.1"/>
    </source>
</evidence>
<feature type="non-terminal residue" evidence="2">
    <location>
        <position position="71"/>
    </location>
</feature>
<dbReference type="InterPro" id="IPR010982">
    <property type="entry name" value="Lambda_DNA-bd_dom_sf"/>
</dbReference>
<reference evidence="2" key="1">
    <citation type="submission" date="2020-02" db="EMBL/GenBank/DDBJ databases">
        <authorList>
            <person name="Meier V. D."/>
        </authorList>
    </citation>
    <scope>NUCLEOTIDE SEQUENCE</scope>
    <source>
        <strain evidence="2">AVDCRST_MAG52</strain>
    </source>
</reference>